<organism evidence="1 2">
    <name type="scientific">Dysgonomonas termitidis</name>
    <dbReference type="NCBI Taxonomy" id="1516126"/>
    <lineage>
        <taxon>Bacteria</taxon>
        <taxon>Pseudomonadati</taxon>
        <taxon>Bacteroidota</taxon>
        <taxon>Bacteroidia</taxon>
        <taxon>Bacteroidales</taxon>
        <taxon>Dysgonomonadaceae</taxon>
        <taxon>Dysgonomonas</taxon>
    </lineage>
</organism>
<dbReference type="RefSeq" id="WP_379995467.1">
    <property type="nucleotide sequence ID" value="NZ_JBHSGN010000063.1"/>
</dbReference>
<sequence>MANAIDVNWTIPTSFYFQVTIGDDEIAFKEVSGLSTEMELETIQEGGVNEYEHRLPKQIKHGNLVLKRALMPVSNNTAIEWIGKIMNEGSFFDITGRTLPLTRTIHISLLSVEREEVKKDGRVIEIKDKAIPVYKWECANAIPVKWEVDTLDAEKNSVLIESLEFVYSTLKRLDK</sequence>
<protein>
    <submittedName>
        <fullName evidence="1">Phage tail protein</fullName>
    </submittedName>
</protein>
<accession>A0ABV9KUC4</accession>
<dbReference type="InterPro" id="IPR010667">
    <property type="entry name" value="Phage_T4_Gp19"/>
</dbReference>
<reference evidence="2" key="1">
    <citation type="journal article" date="2019" name="Int. J. Syst. Evol. Microbiol.">
        <title>The Global Catalogue of Microorganisms (GCM) 10K type strain sequencing project: providing services to taxonomists for standard genome sequencing and annotation.</title>
        <authorList>
            <consortium name="The Broad Institute Genomics Platform"/>
            <consortium name="The Broad Institute Genome Sequencing Center for Infectious Disease"/>
            <person name="Wu L."/>
            <person name="Ma J."/>
        </authorList>
    </citation>
    <scope>NUCLEOTIDE SEQUENCE [LARGE SCALE GENOMIC DNA]</scope>
    <source>
        <strain evidence="2">CCUG 66188</strain>
    </source>
</reference>
<name>A0ABV9KUC4_9BACT</name>
<dbReference type="EMBL" id="JBHSGN010000063">
    <property type="protein sequence ID" value="MFC4673812.1"/>
    <property type="molecule type" value="Genomic_DNA"/>
</dbReference>
<dbReference type="PANTHER" id="PTHR38009">
    <property type="entry name" value="CONSERVED HYPOTHETICAL PHAGE TAIL PROTEIN"/>
    <property type="match status" value="1"/>
</dbReference>
<evidence type="ECO:0000313" key="1">
    <source>
        <dbReference type="EMBL" id="MFC4673812.1"/>
    </source>
</evidence>
<proteinExistence type="predicted"/>
<dbReference type="NCBIfam" id="TIGR02241">
    <property type="entry name" value="conserved hypothetical phage tail region protein"/>
    <property type="match status" value="1"/>
</dbReference>
<gene>
    <name evidence="1" type="ORF">ACFO6W_08925</name>
</gene>
<comment type="caution">
    <text evidence="1">The sequence shown here is derived from an EMBL/GenBank/DDBJ whole genome shotgun (WGS) entry which is preliminary data.</text>
</comment>
<keyword evidence="2" id="KW-1185">Reference proteome</keyword>
<dbReference type="Proteomes" id="UP001596023">
    <property type="component" value="Unassembled WGS sequence"/>
</dbReference>
<dbReference type="Pfam" id="PF06841">
    <property type="entry name" value="Phage_T4_gp19"/>
    <property type="match status" value="1"/>
</dbReference>
<dbReference type="PANTHER" id="PTHR38009:SF1">
    <property type="entry name" value="CONSERVED HYPOTHETICAL PHAGE TAIL PROTEIN"/>
    <property type="match status" value="1"/>
</dbReference>
<evidence type="ECO:0000313" key="2">
    <source>
        <dbReference type="Proteomes" id="UP001596023"/>
    </source>
</evidence>
<dbReference type="InterPro" id="IPR011747">
    <property type="entry name" value="CHP02241"/>
</dbReference>